<organism evidence="1 2">
    <name type="scientific">Kibdelosporangium phytohabitans</name>
    <dbReference type="NCBI Taxonomy" id="860235"/>
    <lineage>
        <taxon>Bacteria</taxon>
        <taxon>Bacillati</taxon>
        <taxon>Actinomycetota</taxon>
        <taxon>Actinomycetes</taxon>
        <taxon>Pseudonocardiales</taxon>
        <taxon>Pseudonocardiaceae</taxon>
        <taxon>Kibdelosporangium</taxon>
    </lineage>
</organism>
<dbReference type="InterPro" id="IPR002838">
    <property type="entry name" value="AIM24"/>
</dbReference>
<accession>A0A0N9HNT4</accession>
<proteinExistence type="predicted"/>
<evidence type="ECO:0008006" key="3">
    <source>
        <dbReference type="Google" id="ProtNLM"/>
    </source>
</evidence>
<dbReference type="InterPro" id="IPR016031">
    <property type="entry name" value="Trp_RNA-bd_attenuator-like_dom"/>
</dbReference>
<dbReference type="SUPFAM" id="SSF51219">
    <property type="entry name" value="TRAP-like"/>
    <property type="match status" value="1"/>
</dbReference>
<dbReference type="OrthoDB" id="9779518at2"/>
<reference evidence="1 2" key="1">
    <citation type="submission" date="2015-07" db="EMBL/GenBank/DDBJ databases">
        <title>Genome sequencing of Kibdelosporangium phytohabitans.</title>
        <authorList>
            <person name="Qin S."/>
            <person name="Xing K."/>
        </authorList>
    </citation>
    <scope>NUCLEOTIDE SEQUENCE [LARGE SCALE GENOMIC DNA]</scope>
    <source>
        <strain evidence="1 2">KLBMP1111</strain>
    </source>
</reference>
<keyword evidence="2" id="KW-1185">Reference proteome</keyword>
<gene>
    <name evidence="1" type="ORF">AOZ06_02725</name>
</gene>
<dbReference type="InterPro" id="IPR036983">
    <property type="entry name" value="AIM24_sf"/>
</dbReference>
<evidence type="ECO:0000313" key="1">
    <source>
        <dbReference type="EMBL" id="ALG05978.1"/>
    </source>
</evidence>
<dbReference type="Gene3D" id="3.60.160.10">
    <property type="entry name" value="Mitochondrial biogenesis AIM24"/>
    <property type="match status" value="1"/>
</dbReference>
<dbReference type="Pfam" id="PF01987">
    <property type="entry name" value="AIM24"/>
    <property type="match status" value="1"/>
</dbReference>
<dbReference type="Proteomes" id="UP000063699">
    <property type="component" value="Chromosome"/>
</dbReference>
<dbReference type="PANTHER" id="PTHR43657:SF1">
    <property type="entry name" value="ALTERED INHERITANCE OF MITOCHONDRIA PROTEIN 24, MITOCHONDRIAL"/>
    <property type="match status" value="1"/>
</dbReference>
<protein>
    <recommendedName>
        <fullName evidence="3">AIM24 family protein</fullName>
    </recommendedName>
</protein>
<dbReference type="KEGG" id="kphy:AOZ06_02725"/>
<sequence length="211" mass="22175">MQVRTRHTPAYGVARLLLAPSEAIQADYDLMLSASYGVQIDVRPKGGARGKRAHPTLFTAPPEGGWVDVAPALPGEVYTLELEGITGWCVTRGVSLAASSTIRYDSAWQAFRPMFGAETGFLDHVSGQGSVVLASCGALDVVNLEPGAAITVTPACLVAYTEGTQTRLRAASQSVPQSMRTGEGLLLDFAGPGQVLTQTRKPQSMIAALSS</sequence>
<evidence type="ECO:0000313" key="2">
    <source>
        <dbReference type="Proteomes" id="UP000063699"/>
    </source>
</evidence>
<dbReference type="PANTHER" id="PTHR43657">
    <property type="entry name" value="TRYPTOPHAN RNA-BINDING ATTENUATOR PROTEIN-LIKE PROTEIN"/>
    <property type="match status" value="1"/>
</dbReference>
<name>A0A0N9HNT4_9PSEU</name>
<dbReference type="STRING" id="860235.AOZ06_02725"/>
<dbReference type="EMBL" id="CP012752">
    <property type="protein sequence ID" value="ALG05978.1"/>
    <property type="molecule type" value="Genomic_DNA"/>
</dbReference>
<dbReference type="AlphaFoldDB" id="A0A0N9HNT4"/>